<dbReference type="NCBIfam" id="TIGR01998">
    <property type="entry name" value="PTS-II-BC-nag"/>
    <property type="match status" value="1"/>
</dbReference>
<dbReference type="InterPro" id="IPR036878">
    <property type="entry name" value="Glu_permease_IIB"/>
</dbReference>
<evidence type="ECO:0000313" key="15">
    <source>
        <dbReference type="EMBL" id="QNM14599.1"/>
    </source>
</evidence>
<dbReference type="InterPro" id="IPR010974">
    <property type="entry name" value="PTS_IIBC_nag"/>
</dbReference>
<keyword evidence="2" id="KW-0813">Transport</keyword>
<proteinExistence type="predicted"/>
<dbReference type="GO" id="GO:0009401">
    <property type="term" value="P:phosphoenolpyruvate-dependent sugar phosphotransferase system"/>
    <property type="evidence" value="ECO:0007669"/>
    <property type="project" value="UniProtKB-KW"/>
</dbReference>
<dbReference type="Pfam" id="PF00367">
    <property type="entry name" value="PTS_EIIB"/>
    <property type="match status" value="1"/>
</dbReference>
<feature type="transmembrane region" description="Helical" evidence="12">
    <location>
        <begin position="175"/>
        <end position="196"/>
    </location>
</feature>
<dbReference type="PANTHER" id="PTHR30009:SF4">
    <property type="entry name" value="PTS SYSTEM N-ACETYLGLUCOSAMINE-SPECIFIC EIICBA COMPONENT"/>
    <property type="match status" value="1"/>
</dbReference>
<evidence type="ECO:0000256" key="1">
    <source>
        <dbReference type="ARBA" id="ARBA00004651"/>
    </source>
</evidence>
<feature type="active site" description="Phosphocysteine intermediate; for EIIB activity" evidence="11">
    <location>
        <position position="408"/>
    </location>
</feature>
<dbReference type="KEGG" id="fho:H9Q81_06360"/>
<feature type="transmembrane region" description="Helical" evidence="12">
    <location>
        <begin position="285"/>
        <end position="304"/>
    </location>
</feature>
<dbReference type="NCBIfam" id="TIGR00826">
    <property type="entry name" value="EIIB_glc"/>
    <property type="match status" value="1"/>
</dbReference>
<feature type="transmembrane region" description="Helical" evidence="12">
    <location>
        <begin position="229"/>
        <end position="251"/>
    </location>
</feature>
<dbReference type="SUPFAM" id="SSF55604">
    <property type="entry name" value="Glucose permease domain IIB"/>
    <property type="match status" value="1"/>
</dbReference>
<accession>A0A7G9GUW7</accession>
<feature type="domain" description="PTS EIIC type-1" evidence="14">
    <location>
        <begin position="4"/>
        <end position="371"/>
    </location>
</feature>
<dbReference type="InterPro" id="IPR003352">
    <property type="entry name" value="PTS_EIIC"/>
</dbReference>
<dbReference type="CDD" id="cd00212">
    <property type="entry name" value="PTS_IIB_glc"/>
    <property type="match status" value="1"/>
</dbReference>
<keyword evidence="4" id="KW-0762">Sugar transport</keyword>
<feature type="transmembrane region" description="Helical" evidence="12">
    <location>
        <begin position="339"/>
        <end position="359"/>
    </location>
</feature>
<keyword evidence="9 12" id="KW-1133">Transmembrane helix</keyword>
<dbReference type="GO" id="GO:0005886">
    <property type="term" value="C:plasma membrane"/>
    <property type="evidence" value="ECO:0007669"/>
    <property type="project" value="UniProtKB-SubCell"/>
</dbReference>
<evidence type="ECO:0000256" key="9">
    <source>
        <dbReference type="ARBA" id="ARBA00022989"/>
    </source>
</evidence>
<feature type="transmembrane region" description="Helical" evidence="12">
    <location>
        <begin position="135"/>
        <end position="155"/>
    </location>
</feature>
<evidence type="ECO:0000256" key="4">
    <source>
        <dbReference type="ARBA" id="ARBA00022597"/>
    </source>
</evidence>
<dbReference type="PROSITE" id="PS01035">
    <property type="entry name" value="PTS_EIIB_TYPE_1_CYS"/>
    <property type="match status" value="1"/>
</dbReference>
<evidence type="ECO:0000256" key="10">
    <source>
        <dbReference type="ARBA" id="ARBA00023136"/>
    </source>
</evidence>
<name>A0A7G9GUW7_9FUSO</name>
<dbReference type="AlphaFoldDB" id="A0A7G9GUW7"/>
<dbReference type="Gene3D" id="3.30.1360.60">
    <property type="entry name" value="Glucose permease domain IIB"/>
    <property type="match status" value="1"/>
</dbReference>
<evidence type="ECO:0000256" key="11">
    <source>
        <dbReference type="PROSITE-ProRule" id="PRU00421"/>
    </source>
</evidence>
<evidence type="ECO:0000256" key="3">
    <source>
        <dbReference type="ARBA" id="ARBA00022475"/>
    </source>
</evidence>
<dbReference type="GO" id="GO:0008982">
    <property type="term" value="F:protein-N(PI)-phosphohistidine-sugar phosphotransferase activity"/>
    <property type="evidence" value="ECO:0007669"/>
    <property type="project" value="InterPro"/>
</dbReference>
<reference evidence="15 16" key="1">
    <citation type="submission" date="2020-08" db="EMBL/GenBank/DDBJ databases">
        <authorList>
            <person name="Liu C."/>
            <person name="Sun Q."/>
        </authorList>
    </citation>
    <scope>NUCLEOTIDE SEQUENCE [LARGE SCALE GENOMIC DNA]</scope>
    <source>
        <strain evidence="15 16">NSJ-57</strain>
    </source>
</reference>
<evidence type="ECO:0000256" key="7">
    <source>
        <dbReference type="ARBA" id="ARBA00022692"/>
    </source>
</evidence>
<feature type="transmembrane region" description="Helical" evidence="12">
    <location>
        <begin position="12"/>
        <end position="35"/>
    </location>
</feature>
<dbReference type="PROSITE" id="PS51098">
    <property type="entry name" value="PTS_EIIB_TYPE_1"/>
    <property type="match status" value="1"/>
</dbReference>
<feature type="domain" description="PTS EIIB type-1" evidence="13">
    <location>
        <begin position="386"/>
        <end position="463"/>
    </location>
</feature>
<feature type="transmembrane region" description="Helical" evidence="12">
    <location>
        <begin position="263"/>
        <end position="279"/>
    </location>
</feature>
<keyword evidence="6" id="KW-0598">Phosphotransferase system</keyword>
<dbReference type="GO" id="GO:0015764">
    <property type="term" value="P:N-acetylglucosamine transport"/>
    <property type="evidence" value="ECO:0007669"/>
    <property type="project" value="TreeGrafter"/>
</dbReference>
<organism evidence="15 16">
    <name type="scientific">Fusobacterium hominis</name>
    <dbReference type="NCBI Taxonomy" id="2764326"/>
    <lineage>
        <taxon>Bacteria</taxon>
        <taxon>Fusobacteriati</taxon>
        <taxon>Fusobacteriota</taxon>
        <taxon>Fusobacteriia</taxon>
        <taxon>Fusobacteriales</taxon>
        <taxon>Fusobacteriaceae</taxon>
        <taxon>Fusobacterium</taxon>
    </lineage>
</organism>
<dbReference type="PANTHER" id="PTHR30009">
    <property type="entry name" value="CYTOCHROME C-TYPE SYNTHESIS PROTEIN AND PTS TRANSMEMBRANE COMPONENT"/>
    <property type="match status" value="1"/>
</dbReference>
<evidence type="ECO:0000313" key="16">
    <source>
        <dbReference type="Proteomes" id="UP000515913"/>
    </source>
</evidence>
<evidence type="ECO:0000256" key="12">
    <source>
        <dbReference type="SAM" id="Phobius"/>
    </source>
</evidence>
<dbReference type="GO" id="GO:0015572">
    <property type="term" value="F:N-acetylglucosamine transmembrane transporter activity"/>
    <property type="evidence" value="ECO:0007669"/>
    <property type="project" value="InterPro"/>
</dbReference>
<protein>
    <submittedName>
        <fullName evidence="15">PTS transporter subunit EIIC</fullName>
    </submittedName>
</protein>
<dbReference type="GO" id="GO:0019866">
    <property type="term" value="C:organelle inner membrane"/>
    <property type="evidence" value="ECO:0007669"/>
    <property type="project" value="InterPro"/>
</dbReference>
<dbReference type="InterPro" id="IPR001996">
    <property type="entry name" value="PTS_IIB_1"/>
</dbReference>
<dbReference type="Pfam" id="PF02378">
    <property type="entry name" value="PTS_EIIC"/>
    <property type="match status" value="1"/>
</dbReference>
<keyword evidence="16" id="KW-1185">Reference proteome</keyword>
<evidence type="ECO:0000259" key="13">
    <source>
        <dbReference type="PROSITE" id="PS51098"/>
    </source>
</evidence>
<evidence type="ECO:0000259" key="14">
    <source>
        <dbReference type="PROSITE" id="PS51103"/>
    </source>
</evidence>
<feature type="transmembrane region" description="Helical" evidence="12">
    <location>
        <begin position="311"/>
        <end position="333"/>
    </location>
</feature>
<dbReference type="GO" id="GO:0090563">
    <property type="term" value="F:protein-phosphocysteine-sugar phosphotransferase activity"/>
    <property type="evidence" value="ECO:0007669"/>
    <property type="project" value="TreeGrafter"/>
</dbReference>
<dbReference type="InterPro" id="IPR018113">
    <property type="entry name" value="PTrfase_EIIB_Cys"/>
</dbReference>
<keyword evidence="3" id="KW-1003">Cell membrane</keyword>
<dbReference type="RefSeq" id="WP_187422660.1">
    <property type="nucleotide sequence ID" value="NZ_CP060637.1"/>
</dbReference>
<evidence type="ECO:0000256" key="6">
    <source>
        <dbReference type="ARBA" id="ARBA00022683"/>
    </source>
</evidence>
<sequence>MKKINVFSKLQLLGKSLMLPIAVLPVAALLLRFGSPDMLNLSFVKSAGNAVFANLSVLFAIGIAFGIAHSNHGAAALAGAISYFVIEAGAKSINGDIKMGVFSGIIAGIVAGNCYNKFKDIKVPEWLGFFGGRRFVPIISALFSVIISGILGYVFPIVQKALDTFGMWMTKSGEFGLFIYGFLQRLLIPFGLHHVLNSIVRFMFGEYTDPAGKVFIGDQVRFFAGDPTAGIYMAGAFIVMMFGLPGAAFAIYKCAKTTRQKEIVGVLISVALTSFLTGITEPIEFLFIFSAPILFVLHSIYMGLAYAVTNYFGILHGFGFSAGLIDYILNFKLATKPLLILPIGVGFFFLYYFTFSFLIKKMNYPTLGRESEDSNTVEEIKNTDENSKINCFIEALGGKDNFITADSCITRLRLDLKDRTIIDEEMLKSLGAKGVMKPGQTSVQVILGTSAERIANGIKEKLR</sequence>
<evidence type="ECO:0000256" key="8">
    <source>
        <dbReference type="ARBA" id="ARBA00022777"/>
    </source>
</evidence>
<dbReference type="InterPro" id="IPR050429">
    <property type="entry name" value="PTS_Glucose_EIICBA"/>
</dbReference>
<feature type="transmembrane region" description="Helical" evidence="12">
    <location>
        <begin position="55"/>
        <end position="85"/>
    </location>
</feature>
<keyword evidence="10 12" id="KW-0472">Membrane</keyword>
<keyword evidence="5" id="KW-0808">Transferase</keyword>
<dbReference type="PROSITE" id="PS51103">
    <property type="entry name" value="PTS_EIIC_TYPE_1"/>
    <property type="match status" value="1"/>
</dbReference>
<keyword evidence="8" id="KW-0418">Kinase</keyword>
<keyword evidence="7 12" id="KW-0812">Transmembrane</keyword>
<gene>
    <name evidence="15" type="ORF">H9Q81_06360</name>
</gene>
<dbReference type="EMBL" id="CP060637">
    <property type="protein sequence ID" value="QNM14599.1"/>
    <property type="molecule type" value="Genomic_DNA"/>
</dbReference>
<dbReference type="Proteomes" id="UP000515913">
    <property type="component" value="Chromosome"/>
</dbReference>
<comment type="subcellular location">
    <subcellularLocation>
        <location evidence="1">Cell membrane</location>
        <topology evidence="1">Multi-pass membrane protein</topology>
    </subcellularLocation>
</comment>
<evidence type="ECO:0000256" key="5">
    <source>
        <dbReference type="ARBA" id="ARBA00022679"/>
    </source>
</evidence>
<dbReference type="GO" id="GO:0016301">
    <property type="term" value="F:kinase activity"/>
    <property type="evidence" value="ECO:0007669"/>
    <property type="project" value="UniProtKB-KW"/>
</dbReference>
<dbReference type="InterPro" id="IPR013013">
    <property type="entry name" value="PTS_EIIC_1"/>
</dbReference>
<evidence type="ECO:0000256" key="2">
    <source>
        <dbReference type="ARBA" id="ARBA00022448"/>
    </source>
</evidence>